<reference evidence="1 2" key="1">
    <citation type="submission" date="2006-05" db="EMBL/GenBank/DDBJ databases">
        <authorList>
            <person name="King G."/>
            <person name="Ferriera S."/>
            <person name="Johnson J."/>
            <person name="Kravitz S."/>
            <person name="Beeson K."/>
            <person name="Sutton G."/>
            <person name="Rogers Y.-H."/>
            <person name="Friedman R."/>
            <person name="Frazier M."/>
            <person name="Venter J.C."/>
        </authorList>
    </citation>
    <scope>NUCLEOTIDE SEQUENCE [LARGE SCALE GENOMIC DNA]</scope>
    <source>
        <strain evidence="2">ATCC 25650 / DSM 13394 / JCM 20685 / NBRC 16684 / NCIMB 2208 / IAM 12614 / B1</strain>
    </source>
</reference>
<dbReference type="Proteomes" id="UP000004848">
    <property type="component" value="Unassembled WGS sequence"/>
</dbReference>
<organism evidence="1 2">
    <name type="scientific">Roseibium aggregatum (strain ATCC 25650 / DSM 13394 / JCM 20685 / NBRC 16684 / NCIMB 2208 / IAM 12614 / B1)</name>
    <name type="common">Stappia aggregata</name>
    <dbReference type="NCBI Taxonomy" id="384765"/>
    <lineage>
        <taxon>Bacteria</taxon>
        <taxon>Pseudomonadati</taxon>
        <taxon>Pseudomonadota</taxon>
        <taxon>Alphaproteobacteria</taxon>
        <taxon>Hyphomicrobiales</taxon>
        <taxon>Stappiaceae</taxon>
        <taxon>Roseibium</taxon>
    </lineage>
</organism>
<comment type="caution">
    <text evidence="1">The sequence shown here is derived from an EMBL/GenBank/DDBJ whole genome shotgun (WGS) entry which is preliminary data.</text>
</comment>
<dbReference type="EMBL" id="AAUW01000004">
    <property type="protein sequence ID" value="EAV44963.1"/>
    <property type="molecule type" value="Genomic_DNA"/>
</dbReference>
<dbReference type="AlphaFoldDB" id="A0NQA5"/>
<evidence type="ECO:0000313" key="1">
    <source>
        <dbReference type="EMBL" id="EAV44963.1"/>
    </source>
</evidence>
<protein>
    <recommendedName>
        <fullName evidence="3">Phage tail protein X</fullName>
    </recommendedName>
</protein>
<name>A0NQA5_ROSAI</name>
<sequence length="73" mass="8058">MIMTETIKIVGDNLTLDLILWRKHGLRGLALIEETMKLNPKLTGVYVPVGTDVVLPDLPAETVQAREVVTLFG</sequence>
<accession>A0NQA5</accession>
<dbReference type="InterPro" id="IPR008861">
    <property type="entry name" value="GpX-like"/>
</dbReference>
<proteinExistence type="predicted"/>
<evidence type="ECO:0000313" key="2">
    <source>
        <dbReference type="Proteomes" id="UP000004848"/>
    </source>
</evidence>
<gene>
    <name evidence="1" type="ORF">SIAM614_13148</name>
</gene>
<dbReference type="Pfam" id="PF05489">
    <property type="entry name" value="Phage_tail_X"/>
    <property type="match status" value="1"/>
</dbReference>
<evidence type="ECO:0008006" key="3">
    <source>
        <dbReference type="Google" id="ProtNLM"/>
    </source>
</evidence>
<dbReference type="eggNOG" id="ENOG502ZV29">
    <property type="taxonomic scope" value="Bacteria"/>
</dbReference>